<dbReference type="Proteomes" id="UP000243499">
    <property type="component" value="Chromosome 9"/>
</dbReference>
<keyword evidence="1" id="KW-0732">Signal</keyword>
<proteinExistence type="predicted"/>
<dbReference type="AlphaFoldDB" id="A0A2T8I053"/>
<evidence type="ECO:0000256" key="1">
    <source>
        <dbReference type="SAM" id="SignalP"/>
    </source>
</evidence>
<evidence type="ECO:0008006" key="3">
    <source>
        <dbReference type="Google" id="ProtNLM"/>
    </source>
</evidence>
<protein>
    <recommendedName>
        <fullName evidence="3">Secreted protein</fullName>
    </recommendedName>
</protein>
<name>A0A2T8I053_9POAL</name>
<organism evidence="2">
    <name type="scientific">Panicum hallii</name>
    <dbReference type="NCBI Taxonomy" id="206008"/>
    <lineage>
        <taxon>Eukaryota</taxon>
        <taxon>Viridiplantae</taxon>
        <taxon>Streptophyta</taxon>
        <taxon>Embryophyta</taxon>
        <taxon>Tracheophyta</taxon>
        <taxon>Spermatophyta</taxon>
        <taxon>Magnoliopsida</taxon>
        <taxon>Liliopsida</taxon>
        <taxon>Poales</taxon>
        <taxon>Poaceae</taxon>
        <taxon>PACMAD clade</taxon>
        <taxon>Panicoideae</taxon>
        <taxon>Panicodae</taxon>
        <taxon>Paniceae</taxon>
        <taxon>Panicinae</taxon>
        <taxon>Panicum</taxon>
        <taxon>Panicum sect. Panicum</taxon>
    </lineage>
</organism>
<accession>A0A2T8I053</accession>
<evidence type="ECO:0000313" key="2">
    <source>
        <dbReference type="EMBL" id="PVH31039.1"/>
    </source>
</evidence>
<sequence length="86" mass="9845">MRRRWPSADGVLALLHLLLVDSGTCMHGKGHKDQGGAAASRDGWRQMGDLILFNRMCFLSELLFRLIYSHRIPLLFSPWSHPKEEV</sequence>
<dbReference type="Gramene" id="PVH31039">
    <property type="protein sequence ID" value="PVH31039"/>
    <property type="gene ID" value="PAHAL_9G042700"/>
</dbReference>
<dbReference type="EMBL" id="CM008054">
    <property type="protein sequence ID" value="PVH31039.1"/>
    <property type="molecule type" value="Genomic_DNA"/>
</dbReference>
<feature type="chain" id="PRO_5015494084" description="Secreted protein" evidence="1">
    <location>
        <begin position="26"/>
        <end position="86"/>
    </location>
</feature>
<gene>
    <name evidence="2" type="ORF">PAHAL_9G042700</name>
</gene>
<reference evidence="2" key="1">
    <citation type="submission" date="2018-04" db="EMBL/GenBank/DDBJ databases">
        <title>WGS assembly of Panicum hallii.</title>
        <authorList>
            <person name="Lovell J."/>
            <person name="Jenkins J."/>
            <person name="Lowry D."/>
            <person name="Mamidi S."/>
            <person name="Sreedasyam A."/>
            <person name="Weng X."/>
            <person name="Barry K."/>
            <person name="Bonette J."/>
            <person name="Campitelli B."/>
            <person name="Daum C."/>
            <person name="Gordon S."/>
            <person name="Gould B."/>
            <person name="Lipzen A."/>
            <person name="Macqueen A."/>
            <person name="Palacio-Mejia J."/>
            <person name="Plott C."/>
            <person name="Shakirov E."/>
            <person name="Shu S."/>
            <person name="Yoshinaga Y."/>
            <person name="Zane M."/>
            <person name="Rokhsar D."/>
            <person name="Grimwood J."/>
            <person name="Schmutz J."/>
            <person name="Juenger T."/>
        </authorList>
    </citation>
    <scope>NUCLEOTIDE SEQUENCE [LARGE SCALE GENOMIC DNA]</scope>
    <source>
        <strain evidence="2">FIL2</strain>
    </source>
</reference>
<feature type="signal peptide" evidence="1">
    <location>
        <begin position="1"/>
        <end position="25"/>
    </location>
</feature>